<keyword evidence="6" id="KW-1185">Reference proteome</keyword>
<dbReference type="PROSITE" id="PS51832">
    <property type="entry name" value="HD_GYP"/>
    <property type="match status" value="1"/>
</dbReference>
<sequence>MRLITLDRCESGIKLGQSIYNQNGQILLAKGTELTDGLIERLIKFNISTVYIEDEASEGIEIIESIPAELRTEAVNVITEGLTTIAGLQKNNANIEGMMKTGRAIRSFQKIFKDILSCLTDNPTALNLLATTKAHDNYVYTHSLNVSIYACQLALENGLPLKNIEELGLGAMLHDVGKMYISPEILHKPGNLTAEEYKHVKTHTELGFDILRKVHEIPLPVSHCALQHHERNDGSGYPRGLKGNEIHNYAKILSVADVFDASTSHRVYRPAMLPHKGIELLYAGSGTKFESKQVELFKNCIAIYPQGLTVRLNDGRTGIVSKYNFNAVGRPEIRIIRNEDDQEVKPYEIDLSANENLTVEIVDADALLY</sequence>
<reference evidence="3 5" key="1">
    <citation type="submission" date="2017-11" db="EMBL/GenBank/DDBJ databases">
        <title>Comparitive Functional Genomics of Dry Heat Resistant strains isolated from the Viking Spacecraft.</title>
        <authorList>
            <person name="Seuylemezian A."/>
            <person name="Cooper K."/>
            <person name="Vaishampayan P."/>
        </authorList>
    </citation>
    <scope>NUCLEOTIDE SEQUENCE [LARGE SCALE GENOMIC DNA]</scope>
    <source>
        <strain evidence="3 5">M4.6</strain>
    </source>
</reference>
<dbReference type="EMBL" id="PGVD01000044">
    <property type="protein sequence ID" value="PLR94976.1"/>
    <property type="molecule type" value="Genomic_DNA"/>
</dbReference>
<dbReference type="NCBIfam" id="TIGR00277">
    <property type="entry name" value="HDIG"/>
    <property type="match status" value="1"/>
</dbReference>
<dbReference type="PROSITE" id="PS51831">
    <property type="entry name" value="HD"/>
    <property type="match status" value="1"/>
</dbReference>
<dbReference type="Pfam" id="PF13487">
    <property type="entry name" value="HD_5"/>
    <property type="match status" value="1"/>
</dbReference>
<dbReference type="InterPro" id="IPR003607">
    <property type="entry name" value="HD/PDEase_dom"/>
</dbReference>
<accession>A0A2N5GQN6</accession>
<evidence type="ECO:0000259" key="2">
    <source>
        <dbReference type="PROSITE" id="PS51832"/>
    </source>
</evidence>
<dbReference type="Gene3D" id="1.10.3210.10">
    <property type="entry name" value="Hypothetical protein af1432"/>
    <property type="match status" value="1"/>
</dbReference>
<dbReference type="SMART" id="SM00471">
    <property type="entry name" value="HDc"/>
    <property type="match status" value="1"/>
</dbReference>
<evidence type="ECO:0000313" key="3">
    <source>
        <dbReference type="EMBL" id="PLR85389.1"/>
    </source>
</evidence>
<reference evidence="4 6" key="2">
    <citation type="submission" date="2017-12" db="EMBL/GenBank/DDBJ databases">
        <title>Comparative Functional Genomics of Dry Heat Resistant strains isolated from the Viking Spacecraft.</title>
        <authorList>
            <person name="Seuylemezian A."/>
            <person name="Cooper K."/>
            <person name="Vaishampayan P."/>
        </authorList>
    </citation>
    <scope>NUCLEOTIDE SEQUENCE [LARGE SCALE GENOMIC DNA]</scope>
    <source>
        <strain evidence="4 6">ATCC 29669</strain>
    </source>
</reference>
<dbReference type="RefSeq" id="WP_101575914.1">
    <property type="nucleotide sequence ID" value="NZ_PGVA01000006.1"/>
</dbReference>
<comment type="caution">
    <text evidence="3">The sequence shown here is derived from an EMBL/GenBank/DDBJ whole genome shotgun (WGS) entry which is preliminary data.</text>
</comment>
<dbReference type="CDD" id="cd00077">
    <property type="entry name" value="HDc"/>
    <property type="match status" value="1"/>
</dbReference>
<evidence type="ECO:0000313" key="5">
    <source>
        <dbReference type="Proteomes" id="UP000234951"/>
    </source>
</evidence>
<dbReference type="InterPro" id="IPR037522">
    <property type="entry name" value="HD_GYP_dom"/>
</dbReference>
<protein>
    <submittedName>
        <fullName evidence="3">Uncharacterized protein</fullName>
    </submittedName>
</protein>
<dbReference type="EMBL" id="PGVA01000006">
    <property type="protein sequence ID" value="PLR85389.1"/>
    <property type="molecule type" value="Genomic_DNA"/>
</dbReference>
<dbReference type="Proteomes" id="UP000234951">
    <property type="component" value="Unassembled WGS sequence"/>
</dbReference>
<dbReference type="InterPro" id="IPR006674">
    <property type="entry name" value="HD_domain"/>
</dbReference>
<gene>
    <name evidence="3" type="ORF">CU635_04115</name>
    <name evidence="4" type="ORF">CVD25_15585</name>
</gene>
<evidence type="ECO:0000259" key="1">
    <source>
        <dbReference type="PROSITE" id="PS51831"/>
    </source>
</evidence>
<evidence type="ECO:0000313" key="4">
    <source>
        <dbReference type="EMBL" id="PLR94976.1"/>
    </source>
</evidence>
<name>A0A2N5GQN6_9BACI</name>
<dbReference type="PANTHER" id="PTHR43155">
    <property type="entry name" value="CYCLIC DI-GMP PHOSPHODIESTERASE PA4108-RELATED"/>
    <property type="match status" value="1"/>
</dbReference>
<feature type="domain" description="HD-GYP" evidence="2">
    <location>
        <begin position="117"/>
        <end position="313"/>
    </location>
</feature>
<organism evidence="3 5">
    <name type="scientific">Bacillus canaveralius</name>
    <dbReference type="NCBI Taxonomy" id="1403243"/>
    <lineage>
        <taxon>Bacteria</taxon>
        <taxon>Bacillati</taxon>
        <taxon>Bacillota</taxon>
        <taxon>Bacilli</taxon>
        <taxon>Bacillales</taxon>
        <taxon>Bacillaceae</taxon>
        <taxon>Bacillus</taxon>
    </lineage>
</organism>
<dbReference type="OrthoDB" id="9759601at2"/>
<dbReference type="SUPFAM" id="SSF109604">
    <property type="entry name" value="HD-domain/PDEase-like"/>
    <property type="match status" value="1"/>
</dbReference>
<feature type="domain" description="HD" evidence="1">
    <location>
        <begin position="139"/>
        <end position="262"/>
    </location>
</feature>
<dbReference type="PANTHER" id="PTHR43155:SF2">
    <property type="entry name" value="CYCLIC DI-GMP PHOSPHODIESTERASE PA4108"/>
    <property type="match status" value="1"/>
</dbReference>
<evidence type="ECO:0000313" key="6">
    <source>
        <dbReference type="Proteomes" id="UP000235114"/>
    </source>
</evidence>
<dbReference type="Proteomes" id="UP000235114">
    <property type="component" value="Unassembled WGS sequence"/>
</dbReference>
<proteinExistence type="predicted"/>
<dbReference type="InterPro" id="IPR006675">
    <property type="entry name" value="HDIG_dom"/>
</dbReference>
<dbReference type="AlphaFoldDB" id="A0A2N5GQN6"/>